<dbReference type="AlphaFoldDB" id="A0A9W8LJI3"/>
<dbReference type="GO" id="GO:0016887">
    <property type="term" value="F:ATP hydrolysis activity"/>
    <property type="evidence" value="ECO:0007669"/>
    <property type="project" value="InterPro"/>
</dbReference>
<dbReference type="InterPro" id="IPR050168">
    <property type="entry name" value="AAA_ATPase_domain"/>
</dbReference>
<keyword evidence="3" id="KW-0175">Coiled coil</keyword>
<evidence type="ECO:0000259" key="5">
    <source>
        <dbReference type="SMART" id="SM00382"/>
    </source>
</evidence>
<evidence type="ECO:0000313" key="7">
    <source>
        <dbReference type="Proteomes" id="UP001140217"/>
    </source>
</evidence>
<evidence type="ECO:0000256" key="4">
    <source>
        <dbReference type="RuleBase" id="RU003651"/>
    </source>
</evidence>
<feature type="domain" description="AAA+ ATPase" evidence="5">
    <location>
        <begin position="258"/>
        <end position="392"/>
    </location>
</feature>
<dbReference type="InterPro" id="IPR027417">
    <property type="entry name" value="P-loop_NTPase"/>
</dbReference>
<dbReference type="EMBL" id="JANBUL010000029">
    <property type="protein sequence ID" value="KAJ2784300.1"/>
    <property type="molecule type" value="Genomic_DNA"/>
</dbReference>
<comment type="similarity">
    <text evidence="4">Belongs to the AAA ATPase family.</text>
</comment>
<keyword evidence="7" id="KW-1185">Reference proteome</keyword>
<feature type="domain" description="AAA+ ATPase" evidence="5">
    <location>
        <begin position="37"/>
        <end position="166"/>
    </location>
</feature>
<gene>
    <name evidence="6" type="ORF">H4R18_001186</name>
</gene>
<keyword evidence="1 4" id="KW-0547">Nucleotide-binding</keyword>
<dbReference type="InterPro" id="IPR003593">
    <property type="entry name" value="AAA+_ATPase"/>
</dbReference>
<dbReference type="Gene3D" id="3.40.50.300">
    <property type="entry name" value="P-loop containing nucleotide triphosphate hydrolases"/>
    <property type="match status" value="2"/>
</dbReference>
<dbReference type="Pfam" id="PF00004">
    <property type="entry name" value="AAA"/>
    <property type="match status" value="2"/>
</dbReference>
<proteinExistence type="inferred from homology"/>
<accession>A0A9W8LJI3</accession>
<reference evidence="6" key="1">
    <citation type="submission" date="2022-07" db="EMBL/GenBank/DDBJ databases">
        <title>Phylogenomic reconstructions and comparative analyses of Kickxellomycotina fungi.</title>
        <authorList>
            <person name="Reynolds N.K."/>
            <person name="Stajich J.E."/>
            <person name="Barry K."/>
            <person name="Grigoriev I.V."/>
            <person name="Crous P."/>
            <person name="Smith M.E."/>
        </authorList>
    </citation>
    <scope>NUCLEOTIDE SEQUENCE</scope>
    <source>
        <strain evidence="6">NBRC 105414</strain>
    </source>
</reference>
<evidence type="ECO:0000256" key="1">
    <source>
        <dbReference type="ARBA" id="ARBA00022741"/>
    </source>
</evidence>
<dbReference type="GO" id="GO:0005524">
    <property type="term" value="F:ATP binding"/>
    <property type="evidence" value="ECO:0007669"/>
    <property type="project" value="UniProtKB-KW"/>
</dbReference>
<organism evidence="6 7">
    <name type="scientific">Coemansia javaensis</name>
    <dbReference type="NCBI Taxonomy" id="2761396"/>
    <lineage>
        <taxon>Eukaryota</taxon>
        <taxon>Fungi</taxon>
        <taxon>Fungi incertae sedis</taxon>
        <taxon>Zoopagomycota</taxon>
        <taxon>Kickxellomycotina</taxon>
        <taxon>Kickxellomycetes</taxon>
        <taxon>Kickxellales</taxon>
        <taxon>Kickxellaceae</taxon>
        <taxon>Coemansia</taxon>
    </lineage>
</organism>
<name>A0A9W8LJI3_9FUNG</name>
<dbReference type="InterPro" id="IPR003960">
    <property type="entry name" value="ATPase_AAA_CS"/>
</dbReference>
<dbReference type="SMART" id="SM00382">
    <property type="entry name" value="AAA"/>
    <property type="match status" value="2"/>
</dbReference>
<dbReference type="OrthoDB" id="10254455at2759"/>
<evidence type="ECO:0000256" key="2">
    <source>
        <dbReference type="ARBA" id="ARBA00022840"/>
    </source>
</evidence>
<comment type="caution">
    <text evidence="6">The sequence shown here is derived from an EMBL/GenBank/DDBJ whole genome shotgun (WGS) entry which is preliminary data.</text>
</comment>
<dbReference type="Proteomes" id="UP001140217">
    <property type="component" value="Unassembled WGS sequence"/>
</dbReference>
<evidence type="ECO:0000313" key="6">
    <source>
        <dbReference type="EMBL" id="KAJ2784300.1"/>
    </source>
</evidence>
<evidence type="ECO:0000256" key="3">
    <source>
        <dbReference type="ARBA" id="ARBA00023054"/>
    </source>
</evidence>
<dbReference type="SUPFAM" id="SSF52540">
    <property type="entry name" value="P-loop containing nucleoside triphosphate hydrolases"/>
    <property type="match status" value="2"/>
</dbReference>
<sequence>MAAASDALLIAGFGDEGRRLLQAASGQTQHALPAALRVGSVLVSGRTGIGKALVVRAVARAAGCALVRIHPGRVAAAAAAGGGGGGRHHALRRQLAAVPHDRPAVAWLVDAELLRGLHARAVAEHVRSAPRGSRCLVVMTTRHPDRVAPELRRACADHIALLPPAKHERLLLARWRACDALPPDVLDAVAAAAHGMGAAELFAALDARAEDRRRPAARAPDVRWADVGGLDAVIEQLTEAIAWPLLQRERFRRLGIRPPRGVLLHGPPGTGKTLLARAAAAEVAASFVAVAIPDLVKGEVGESEKALAALFEAARRAPTILFLDEIEAVFGARDRAGETGRKLVSQLFLEMDELPEDAPVVVLAATNEPALVDPAILRPGRLDKVIHIPRPGPDARLDILRRATRHLQIEDPDALLPWVATHPMSGAEIKAAVRGACYAAIQRGSRVLARPDFDCALESMQDGVF</sequence>
<dbReference type="PANTHER" id="PTHR23077">
    <property type="entry name" value="AAA-FAMILY ATPASE"/>
    <property type="match status" value="1"/>
</dbReference>
<protein>
    <recommendedName>
        <fullName evidence="5">AAA+ ATPase domain-containing protein</fullName>
    </recommendedName>
</protein>
<dbReference type="FunFam" id="3.40.50.300:FF:001025">
    <property type="entry name" value="ATPase family, AAA domain-containing 2B"/>
    <property type="match status" value="1"/>
</dbReference>
<keyword evidence="2 4" id="KW-0067">ATP-binding</keyword>
<dbReference type="PANTHER" id="PTHR23077:SF117">
    <property type="entry name" value="AAA+ ATPASE DOMAIN-CONTAINING PROTEIN"/>
    <property type="match status" value="1"/>
</dbReference>
<dbReference type="PROSITE" id="PS00674">
    <property type="entry name" value="AAA"/>
    <property type="match status" value="1"/>
</dbReference>
<dbReference type="Gene3D" id="1.10.8.60">
    <property type="match status" value="1"/>
</dbReference>
<dbReference type="InterPro" id="IPR003959">
    <property type="entry name" value="ATPase_AAA_core"/>
</dbReference>